<dbReference type="AlphaFoldDB" id="A0A381VU53"/>
<gene>
    <name evidence="1" type="ORF">METZ01_LOCUS95947</name>
</gene>
<organism evidence="1">
    <name type="scientific">marine metagenome</name>
    <dbReference type="NCBI Taxonomy" id="408172"/>
    <lineage>
        <taxon>unclassified sequences</taxon>
        <taxon>metagenomes</taxon>
        <taxon>ecological metagenomes</taxon>
    </lineage>
</organism>
<protein>
    <submittedName>
        <fullName evidence="1">Uncharacterized protein</fullName>
    </submittedName>
</protein>
<reference evidence="1" key="1">
    <citation type="submission" date="2018-05" db="EMBL/GenBank/DDBJ databases">
        <authorList>
            <person name="Lanie J.A."/>
            <person name="Ng W.-L."/>
            <person name="Kazmierczak K.M."/>
            <person name="Andrzejewski T.M."/>
            <person name="Davidsen T.M."/>
            <person name="Wayne K.J."/>
            <person name="Tettelin H."/>
            <person name="Glass J.I."/>
            <person name="Rusch D."/>
            <person name="Podicherti R."/>
            <person name="Tsui H.-C.T."/>
            <person name="Winkler M.E."/>
        </authorList>
    </citation>
    <scope>NUCLEOTIDE SEQUENCE</scope>
</reference>
<evidence type="ECO:0000313" key="1">
    <source>
        <dbReference type="EMBL" id="SVA43093.1"/>
    </source>
</evidence>
<sequence length="59" mass="6400">MASIYEENWPVTFAKRGDYVSASPSFSKRDGDYVSRSPIGPCTAPLAFAETRDPALSEG</sequence>
<dbReference type="EMBL" id="UINC01009615">
    <property type="protein sequence ID" value="SVA43093.1"/>
    <property type="molecule type" value="Genomic_DNA"/>
</dbReference>
<accession>A0A381VU53</accession>
<name>A0A381VU53_9ZZZZ</name>
<proteinExistence type="predicted"/>